<dbReference type="Gene3D" id="3.10.330.20">
    <property type="match status" value="1"/>
</dbReference>
<keyword evidence="7" id="KW-1185">Reference proteome</keyword>
<feature type="domain" description="tRNA (adenine(58)-N(1))-methyltransferase catalytic subunit TRM61 C-terminal" evidence="5">
    <location>
        <begin position="89"/>
        <end position="255"/>
    </location>
</feature>
<dbReference type="SUPFAM" id="SSF53335">
    <property type="entry name" value="S-adenosyl-L-methionine-dependent methyltransferases"/>
    <property type="match status" value="1"/>
</dbReference>
<dbReference type="Gene3D" id="3.40.50.150">
    <property type="entry name" value="Vaccinia Virus protein VP39"/>
    <property type="match status" value="1"/>
</dbReference>
<evidence type="ECO:0000256" key="3">
    <source>
        <dbReference type="ARBA" id="ARBA00022691"/>
    </source>
</evidence>
<dbReference type="EMBL" id="JALXSQ010000018">
    <property type="protein sequence ID" value="MCT2042862.1"/>
    <property type="molecule type" value="Genomic_DNA"/>
</dbReference>
<dbReference type="InterPro" id="IPR029063">
    <property type="entry name" value="SAM-dependent_MTases_sf"/>
</dbReference>
<dbReference type="InterPro" id="IPR014816">
    <property type="entry name" value="tRNA_MeTrfase_Gcd14"/>
</dbReference>
<proteinExistence type="predicted"/>
<evidence type="ECO:0000259" key="5">
    <source>
        <dbReference type="Pfam" id="PF08704"/>
    </source>
</evidence>
<reference evidence="6 7" key="1">
    <citation type="submission" date="2022-04" db="EMBL/GenBank/DDBJ databases">
        <title>Human microbiome associated bacterial genomes.</title>
        <authorList>
            <person name="Sandstrom S."/>
            <person name="Salamzade R."/>
            <person name="Kalan L.R."/>
        </authorList>
    </citation>
    <scope>NUCLEOTIDE SEQUENCE [LARGE SCALE GENOMIC DNA]</scope>
    <source>
        <strain evidence="7">p3-SID1799</strain>
    </source>
</reference>
<protein>
    <submittedName>
        <fullName evidence="6">tRNA (Adenine-N1)-methyltransferase</fullName>
    </submittedName>
</protein>
<organism evidence="6 7">
    <name type="scientific">Pseudoclavibacter albus</name>
    <dbReference type="NCBI Taxonomy" id="272241"/>
    <lineage>
        <taxon>Bacteria</taxon>
        <taxon>Bacillati</taxon>
        <taxon>Actinomycetota</taxon>
        <taxon>Actinomycetes</taxon>
        <taxon>Micrococcales</taxon>
        <taxon>Microbacteriaceae</taxon>
        <taxon>Pseudoclavibacter</taxon>
    </lineage>
</organism>
<dbReference type="PROSITE" id="PS51620">
    <property type="entry name" value="SAM_TRM61"/>
    <property type="match status" value="1"/>
</dbReference>
<evidence type="ECO:0000256" key="2">
    <source>
        <dbReference type="ARBA" id="ARBA00022679"/>
    </source>
</evidence>
<keyword evidence="2" id="KW-0808">Transferase</keyword>
<gene>
    <name evidence="6" type="ORF">M3D15_05875</name>
</gene>
<dbReference type="PANTHER" id="PTHR12133">
    <property type="entry name" value="TRNA (ADENINE(58)-N(1))-METHYLTRANSFERASE"/>
    <property type="match status" value="1"/>
</dbReference>
<dbReference type="Pfam" id="PF14801">
    <property type="entry name" value="TrmI-like_N"/>
    <property type="match status" value="1"/>
</dbReference>
<sequence>MTTSATPTETASASLPFRGEFRVGERVQLTGPKQRLATVHLEPGKFWHSHRGALAHDDIIGKPDGSVVEASDGTPYLCLRPLLNDVVMSMPRGAAIIYPKDAAQILAKADIRPGAVVVEAGLGSGGLSMWLLRALAGTGRLVSFERREEFADVAIGNVESVTGPGNENWDVVIGDLQEALPQAVQPGEADRVLLDMLAPWECLDVAADALAPGGVLCCYVATVTQLSRVAEAIRATGCFTEPQCDETLVRGWHVEGLAVRPDHRMVAHTAFLLTARRLAPGAVLPPLKRRSSKSEYSDEDVELWTPGALGEREASDKILRKRARQAQRGAKLVLGEMTQDAEDVDREGEAQA</sequence>
<keyword evidence="1" id="KW-0489">Methyltransferase</keyword>
<evidence type="ECO:0000313" key="6">
    <source>
        <dbReference type="EMBL" id="MCT2042862.1"/>
    </source>
</evidence>
<dbReference type="PANTHER" id="PTHR12133:SF1">
    <property type="entry name" value="TRNA (ADENINE(58)-N(1))-METHYLTRANSFERASE, MITOCHONDRIAL"/>
    <property type="match status" value="1"/>
</dbReference>
<evidence type="ECO:0000313" key="7">
    <source>
        <dbReference type="Proteomes" id="UP001525379"/>
    </source>
</evidence>
<keyword evidence="3" id="KW-0949">S-adenosyl-L-methionine</keyword>
<dbReference type="Pfam" id="PF08704">
    <property type="entry name" value="GCD14"/>
    <property type="match status" value="1"/>
</dbReference>
<keyword evidence="4" id="KW-0819">tRNA processing</keyword>
<evidence type="ECO:0000256" key="4">
    <source>
        <dbReference type="ARBA" id="ARBA00022694"/>
    </source>
</evidence>
<dbReference type="RefSeq" id="WP_260104218.1">
    <property type="nucleotide sequence ID" value="NZ_JALXSQ010000018.1"/>
</dbReference>
<accession>A0ABT2HX08</accession>
<name>A0ABT2HX08_9MICO</name>
<evidence type="ECO:0000256" key="1">
    <source>
        <dbReference type="ARBA" id="ARBA00022603"/>
    </source>
</evidence>
<dbReference type="Proteomes" id="UP001525379">
    <property type="component" value="Unassembled WGS sequence"/>
</dbReference>
<dbReference type="InterPro" id="IPR049470">
    <property type="entry name" value="TRM61_C"/>
</dbReference>
<dbReference type="CDD" id="cd02440">
    <property type="entry name" value="AdoMet_MTases"/>
    <property type="match status" value="1"/>
</dbReference>
<comment type="caution">
    <text evidence="6">The sequence shown here is derived from an EMBL/GenBank/DDBJ whole genome shotgun (WGS) entry which is preliminary data.</text>
</comment>